<evidence type="ECO:0000256" key="1">
    <source>
        <dbReference type="ARBA" id="ARBA00023157"/>
    </source>
</evidence>
<feature type="disulfide bond" evidence="2">
    <location>
        <begin position="478"/>
        <end position="493"/>
    </location>
</feature>
<feature type="region of interest" description="Disordered" evidence="5">
    <location>
        <begin position="1208"/>
        <end position="1231"/>
    </location>
</feature>
<dbReference type="InterPro" id="IPR002172">
    <property type="entry name" value="LDrepeatLR_classA_rpt"/>
</dbReference>
<feature type="region of interest" description="Disordered" evidence="5">
    <location>
        <begin position="171"/>
        <end position="202"/>
    </location>
</feature>
<organism evidence="9 10">
    <name type="scientific">Bicyclus anynana</name>
    <name type="common">Squinting bush brown butterfly</name>
    <dbReference type="NCBI Taxonomy" id="110368"/>
    <lineage>
        <taxon>Eukaryota</taxon>
        <taxon>Metazoa</taxon>
        <taxon>Ecdysozoa</taxon>
        <taxon>Arthropoda</taxon>
        <taxon>Hexapoda</taxon>
        <taxon>Insecta</taxon>
        <taxon>Pterygota</taxon>
        <taxon>Neoptera</taxon>
        <taxon>Endopterygota</taxon>
        <taxon>Lepidoptera</taxon>
        <taxon>Glossata</taxon>
        <taxon>Ditrysia</taxon>
        <taxon>Papilionoidea</taxon>
        <taxon>Nymphalidae</taxon>
        <taxon>Satyrinae</taxon>
        <taxon>Satyrini</taxon>
        <taxon>Mycalesina</taxon>
        <taxon>Bicyclus</taxon>
    </lineage>
</organism>
<dbReference type="InterPro" id="IPR001254">
    <property type="entry name" value="Trypsin_dom"/>
</dbReference>
<keyword evidence="1 2" id="KW-1015">Disulfide bond</keyword>
<feature type="disulfide bond" evidence="2">
    <location>
        <begin position="1852"/>
        <end position="1864"/>
    </location>
</feature>
<keyword evidence="4" id="KW-0720">Serine protease</keyword>
<dbReference type="PRINTS" id="PR00261">
    <property type="entry name" value="LDLRECEPTOR"/>
</dbReference>
<proteinExistence type="predicted"/>
<dbReference type="Gene3D" id="2.40.10.10">
    <property type="entry name" value="Trypsin-like serine proteases"/>
    <property type="match status" value="2"/>
</dbReference>
<dbReference type="PANTHER" id="PTHR24252">
    <property type="entry name" value="ACROSIN-RELATED"/>
    <property type="match status" value="1"/>
</dbReference>
<evidence type="ECO:0000256" key="3">
    <source>
        <dbReference type="PROSITE-ProRule" id="PRU00196"/>
    </source>
</evidence>
<dbReference type="InterPro" id="IPR043504">
    <property type="entry name" value="Peptidase_S1_PA_chymotrypsin"/>
</dbReference>
<dbReference type="Proteomes" id="UP001652582">
    <property type="component" value="Chromosome 12"/>
</dbReference>
<evidence type="ECO:0000313" key="10">
    <source>
        <dbReference type="RefSeq" id="XP_052740766.1"/>
    </source>
</evidence>
<accession>A0ABM3LNY2</accession>
<dbReference type="InterPro" id="IPR033116">
    <property type="entry name" value="TRYPSIN_SER"/>
</dbReference>
<keyword evidence="6" id="KW-1133">Transmembrane helix</keyword>
<feature type="disulfide bond" evidence="2">
    <location>
        <begin position="1344"/>
        <end position="1359"/>
    </location>
</feature>
<dbReference type="GO" id="GO:0008233">
    <property type="term" value="F:peptidase activity"/>
    <property type="evidence" value="ECO:0007669"/>
    <property type="project" value="UniProtKB-KW"/>
</dbReference>
<dbReference type="PROSITE" id="PS01209">
    <property type="entry name" value="LDLRA_1"/>
    <property type="match status" value="4"/>
</dbReference>
<evidence type="ECO:0000313" key="9">
    <source>
        <dbReference type="Proteomes" id="UP001652582"/>
    </source>
</evidence>
<dbReference type="Pfam" id="PF09342">
    <property type="entry name" value="DUF1986"/>
    <property type="match status" value="1"/>
</dbReference>
<dbReference type="PROSITE" id="PS00135">
    <property type="entry name" value="TRYPSIN_SER"/>
    <property type="match status" value="1"/>
</dbReference>
<gene>
    <name evidence="10" type="primary">LOC112053575</name>
</gene>
<dbReference type="GO" id="GO:0006508">
    <property type="term" value="P:proteolysis"/>
    <property type="evidence" value="ECO:0007669"/>
    <property type="project" value="UniProtKB-KW"/>
</dbReference>
<evidence type="ECO:0000256" key="4">
    <source>
        <dbReference type="RuleBase" id="RU363034"/>
    </source>
</evidence>
<dbReference type="RefSeq" id="XP_052740766.1">
    <property type="nucleotide sequence ID" value="XM_052884806.1"/>
</dbReference>
<dbReference type="Pfam" id="PF00057">
    <property type="entry name" value="Ldl_recept_a"/>
    <property type="match status" value="3"/>
</dbReference>
<feature type="compositionally biased region" description="Acidic residues" evidence="5">
    <location>
        <begin position="986"/>
        <end position="998"/>
    </location>
</feature>
<dbReference type="InterPro" id="IPR015420">
    <property type="entry name" value="Peptidase_S1A_nudel"/>
</dbReference>
<dbReference type="PANTHER" id="PTHR24252:SF7">
    <property type="entry name" value="HYALIN"/>
    <property type="match status" value="1"/>
</dbReference>
<keyword evidence="6" id="KW-0472">Membrane</keyword>
<feature type="disulfide bond" evidence="2">
    <location>
        <begin position="1859"/>
        <end position="1877"/>
    </location>
</feature>
<dbReference type="CDD" id="cd00190">
    <property type="entry name" value="Tryp_SPc"/>
    <property type="match status" value="1"/>
</dbReference>
<keyword evidence="6" id="KW-0812">Transmembrane</keyword>
<dbReference type="InterPro" id="IPR001190">
    <property type="entry name" value="SRCR"/>
</dbReference>
<feature type="disulfide bond" evidence="2">
    <location>
        <begin position="936"/>
        <end position="951"/>
    </location>
</feature>
<dbReference type="SMART" id="SM00020">
    <property type="entry name" value="Tryp_SPc"/>
    <property type="match status" value="1"/>
</dbReference>
<evidence type="ECO:0000259" key="7">
    <source>
        <dbReference type="PROSITE" id="PS50240"/>
    </source>
</evidence>
<feature type="disulfide bond" evidence="2">
    <location>
        <begin position="408"/>
        <end position="423"/>
    </location>
</feature>
<dbReference type="PROSITE" id="PS50068">
    <property type="entry name" value="LDLRA_2"/>
    <property type="match status" value="8"/>
</dbReference>
<feature type="disulfide bond" evidence="2">
    <location>
        <begin position="1947"/>
        <end position="1962"/>
    </location>
</feature>
<dbReference type="SUPFAM" id="SSF50494">
    <property type="entry name" value="Trypsin-like serine proteases"/>
    <property type="match status" value="2"/>
</dbReference>
<evidence type="ECO:0000259" key="8">
    <source>
        <dbReference type="PROSITE" id="PS50287"/>
    </source>
</evidence>
<dbReference type="InterPro" id="IPR036055">
    <property type="entry name" value="LDL_receptor-like_sf"/>
</dbReference>
<evidence type="ECO:0000256" key="2">
    <source>
        <dbReference type="PROSITE-ProRule" id="PRU00124"/>
    </source>
</evidence>
<dbReference type="Gene3D" id="4.10.400.10">
    <property type="entry name" value="Low-density Lipoprotein Receptor"/>
    <property type="match status" value="7"/>
</dbReference>
<dbReference type="PROSITE" id="PS50287">
    <property type="entry name" value="SRCR_2"/>
    <property type="match status" value="1"/>
</dbReference>
<feature type="disulfide bond" evidence="2">
    <location>
        <begin position="917"/>
        <end position="929"/>
    </location>
</feature>
<dbReference type="GeneID" id="112053575"/>
<evidence type="ECO:0000256" key="6">
    <source>
        <dbReference type="SAM" id="Phobius"/>
    </source>
</evidence>
<dbReference type="InterPro" id="IPR009003">
    <property type="entry name" value="Peptidase_S1_PA"/>
</dbReference>
<sequence>MIAPEEKKMVGLLPMDLAETNKEKGGLKWYPLLQKILAILIIIIFAAGFFGLILRLLESNSKIQNTELIFVSGFSEEQNITTLYDKMVIFIQPKNKTLNTFSRSRNKRETVSFPKNNTDLTKTHLVKFKDNKIQRLRKMMSEKDVLCNDESHKEACKELVMKIKLLTENKSKNDDDKNKFSNTKNGIDMNIKGKSNKNRADIPKKGTALNFVRPKKSVTLENSYGIPNQMSHSHATFPRESSSPQLTDTCLLARLMKQSFPELQGVYENPQLDYQSQISPYSSRHVPSSYISAYNHERDVETLKHKPHPQDVEIAMHYIEPKSETWALCASKEGSESDIGLWDKLCSDLEYLCVIEPLGRFADKELNEYKNILPKDALSNSSVKEVECPVGMMSCSDGSSCVDEKDWCDGQVDCNDVSDEARCTCKSRVDVARICDGYFDCPFGEDEMGCDGCDEGSFSCEDTNTNTRVTCYSKDERCNNVADCPNHKDEIDCSMLAPTLHKKPLFAISNTEGYLHRNYKGNWYAVCNNPYMWAHDACRRETGLIIRPPFIQVLPIDPLLKVNYINNALGGLVHTHNECLNASAVYVTCPDLLCGTRMLTTSQLIKEDAAIESRLFGRNKRFLLPYPAMFYGGRVKRYVTNKNTESDLLRKYVSGEEETRRKRAEGRVVGGKPSQPTAWPWVVALYRDGMFHCGGVIINQNWIMSAAHCVNKFWQHYYEVQVGMLRRFSFSPQEQNYRVTHVIVNQNYNRENMINDLSLLRVKPGIQFSRWARPICLPSPEVAGSDWMWGPPAGTICTAVGWGATEERGPDPDHMREVEIPIWEHCKHEEDQSGKEICAGLMEGGKDACQGDSGGPLLCRNPMNTQQWYVAGIVSHGDGCGRKDEPGVYTRVSLFVNWIKYHISSKRLPLIQPKQECPGFRCDSGILKCLPKKRMCDKIIDCLDGEDELNCDISIMESNEKSLTVNSPTREVSENSNSSKAKETNEIDDSLSSEDSADNDNIVTTTKTLSTTLINEFITESTRYSNDDVKIESTTKYWKDMENVTSKYKKHKPLTDLDTSASHFMYASTIEISNPDYFEDFGKQESNEFVTSDPINDLTNKKPEIHAVAIDTSKHSLQSMSSTLDKMPIQKENLEDISLKTTTFTTVYQTTTDNNYEFREYLEHDTQNLESNKSKAAKESQELIVELMPQANIINDGISNINAENKKHDHSFSEAKHVENKSDATKPLDSKNENFSELEDITLLELQPAKIRKKHLSPTEFQCRRIYQIVPYASRCDHKPDCEDGTDELDCTCLDYLTTYDSKLICDGNFDCADGQDEIDCFTCEKSHFLCKRSQICLDTKYICDGTPQCPLGEDEIDCFTLSNGKHITYDVSGRPLVNLEGYITKRHENNWQIVCEKDMQIKMQEEAAIHICRYLGFNSANRYLLKHINIKDSLVSGGGDHNKNKRDIDFEIPVHFTFKTEDTNNSLRNVIIPKPEIIKEECVPNVTRTCMTLYVFCDHSLFTHFDVTQNLRTSKDLEDVSLFMWPWVAQVYVDGLYKCTGVLVDLSWVLINHYCLQSYSFNHNYITVVLGTQQTLQSTVGPYEQVYQVDAKKDLYRSKVLLLHLKKPAVYSVMVKPMIVTSLFSEDTQNSICVAVGSTKNNKSFTVFLKETNNCDQRSRCFIPERNSSCPTDVHSNWAGIISCHTKQGWYPTASFVQNTIDCSKIIVGTDIGILKHEIKSYKDIASANTALTSAGSPFQHFGTLPSIGSSNYVPRPLPLQLRNSLSYVGDFDSSNKCDVIFTEKPMHNSIEENVLDDCEGARCQRGKCVELRNVCDGVTDCEDAADESKESCSKKHDICTHDPLYHGCECPVGQMKCNNDRCILKELFKDGHDDCGDGTDEPGHTKCSDYLSRVMPSRLCDGILHCHDRSDEDPMFCKCHAKKGFKCTKSSVPPDDYCVALDVVCDGARDCPNGEDEKNCIGLSAPKGTPHGTGEVVIRSHGVWHTKCFPSLNHTKSQLEAICREVGFINGHAKQLPSLGTPQQHQKLVVDTFSDVTLNNNTKIKLRNSYLPMARKVVVENENCYPVFIECL</sequence>
<keyword evidence="4 10" id="KW-0645">Protease</keyword>
<evidence type="ECO:0000256" key="5">
    <source>
        <dbReference type="SAM" id="MobiDB-lite"/>
    </source>
</evidence>
<feature type="compositionally biased region" description="Polar residues" evidence="5">
    <location>
        <begin position="962"/>
        <end position="979"/>
    </location>
</feature>
<feature type="region of interest" description="Disordered" evidence="5">
    <location>
        <begin position="962"/>
        <end position="999"/>
    </location>
</feature>
<protein>
    <submittedName>
        <fullName evidence="10">Serine protease nudel</fullName>
    </submittedName>
</protein>
<feature type="transmembrane region" description="Helical" evidence="6">
    <location>
        <begin position="36"/>
        <end position="57"/>
    </location>
</feature>
<dbReference type="PROSITE" id="PS50240">
    <property type="entry name" value="TRYPSIN_DOM"/>
    <property type="match status" value="1"/>
</dbReference>
<dbReference type="InterPro" id="IPR018114">
    <property type="entry name" value="TRYPSIN_HIS"/>
</dbReference>
<dbReference type="PROSITE" id="PS00134">
    <property type="entry name" value="TRYPSIN_HIS"/>
    <property type="match status" value="1"/>
</dbReference>
<name>A0ABM3LNY2_BICAN</name>
<comment type="caution">
    <text evidence="3">Lacks conserved residue(s) required for the propagation of feature annotation.</text>
</comment>
<dbReference type="SMART" id="SM00192">
    <property type="entry name" value="LDLa"/>
    <property type="match status" value="8"/>
</dbReference>
<feature type="disulfide bond" evidence="2">
    <location>
        <begin position="1805"/>
        <end position="1823"/>
    </location>
</feature>
<keyword evidence="4" id="KW-0378">Hydrolase</keyword>
<feature type="disulfide bond" evidence="2">
    <location>
        <begin position="1306"/>
        <end position="1321"/>
    </location>
</feature>
<dbReference type="CDD" id="cd00112">
    <property type="entry name" value="LDLa"/>
    <property type="match status" value="9"/>
</dbReference>
<feature type="domain" description="SRCR" evidence="8">
    <location>
        <begin position="1360"/>
        <end position="1421"/>
    </location>
</feature>
<keyword evidence="9" id="KW-1185">Reference proteome</keyword>
<feature type="domain" description="Peptidase S1" evidence="7">
    <location>
        <begin position="668"/>
        <end position="904"/>
    </location>
</feature>
<dbReference type="SUPFAM" id="SSF57424">
    <property type="entry name" value="LDL receptor-like module"/>
    <property type="match status" value="7"/>
</dbReference>
<dbReference type="InterPro" id="IPR023415">
    <property type="entry name" value="LDLR_class-A_CS"/>
</dbReference>
<dbReference type="Pfam" id="PF00089">
    <property type="entry name" value="Trypsin"/>
    <property type="match status" value="1"/>
</dbReference>
<reference evidence="10" key="1">
    <citation type="submission" date="2025-08" db="UniProtKB">
        <authorList>
            <consortium name="RefSeq"/>
        </authorList>
    </citation>
    <scope>IDENTIFICATION</scope>
</reference>